<dbReference type="InterPro" id="IPR036388">
    <property type="entry name" value="WH-like_DNA-bd_sf"/>
</dbReference>
<evidence type="ECO:0000313" key="6">
    <source>
        <dbReference type="EMBL" id="SHJ60023.1"/>
    </source>
</evidence>
<dbReference type="PANTHER" id="PTHR43537:SF24">
    <property type="entry name" value="GLUCONATE OPERON TRANSCRIPTIONAL REPRESSOR"/>
    <property type="match status" value="1"/>
</dbReference>
<evidence type="ECO:0000259" key="4">
    <source>
        <dbReference type="PROSITE" id="PS50949"/>
    </source>
</evidence>
<dbReference type="Pfam" id="PF00392">
    <property type="entry name" value="GntR"/>
    <property type="match status" value="1"/>
</dbReference>
<dbReference type="InterPro" id="IPR008920">
    <property type="entry name" value="TF_FadR/GntR_C"/>
</dbReference>
<accession>A0A8G2FBY9</accession>
<sequence length="227" mass="26346">MKNCPPSQLVADHLEDLILSGQLLPRERLGETDMADRFSVKRHVIRDAFKVLESKGLIETKRYKGARVVSLSMKEISDVFDIRINLERFAYSLALNNMREEDFSELEAIAAKFLDSVDTANVEELSRLNTEFHNIIYKRADNAALVEIINDLHVKLYITRYAAWDKREYILQSGEEHLEFIEAMRKKDIDVLNDLSRRHIYNSKTAYEKRISKITPLALCEKEVGLK</sequence>
<evidence type="ECO:0000256" key="3">
    <source>
        <dbReference type="ARBA" id="ARBA00023163"/>
    </source>
</evidence>
<comment type="caution">
    <text evidence="6">The sequence shown here is derived from an EMBL/GenBank/DDBJ whole genome shotgun (WGS) entry which is preliminary data.</text>
</comment>
<protein>
    <submittedName>
        <fullName evidence="6">DNA-binding transcriptional regulator, GntR family</fullName>
    </submittedName>
    <submittedName>
        <fullName evidence="5">GntR family transcriptional regulator</fullName>
    </submittedName>
</protein>
<dbReference type="SUPFAM" id="SSF46785">
    <property type="entry name" value="Winged helix' DNA-binding domain"/>
    <property type="match status" value="1"/>
</dbReference>
<dbReference type="CDD" id="cd07377">
    <property type="entry name" value="WHTH_GntR"/>
    <property type="match status" value="1"/>
</dbReference>
<dbReference type="SMART" id="SM00345">
    <property type="entry name" value="HTH_GNTR"/>
    <property type="match status" value="1"/>
</dbReference>
<dbReference type="Proteomes" id="UP000184001">
    <property type="component" value="Unassembled WGS sequence"/>
</dbReference>
<keyword evidence="1" id="KW-0805">Transcription regulation</keyword>
<dbReference type="PANTHER" id="PTHR43537">
    <property type="entry name" value="TRANSCRIPTIONAL REGULATOR, GNTR FAMILY"/>
    <property type="match status" value="1"/>
</dbReference>
<feature type="domain" description="HTH gntR-type" evidence="4">
    <location>
        <begin position="4"/>
        <end position="71"/>
    </location>
</feature>
<dbReference type="PROSITE" id="PS50949">
    <property type="entry name" value="HTH_GNTR"/>
    <property type="match status" value="1"/>
</dbReference>
<keyword evidence="3" id="KW-0804">Transcription</keyword>
<dbReference type="EMBL" id="FQZR01000008">
    <property type="protein sequence ID" value="SHJ60023.1"/>
    <property type="molecule type" value="Genomic_DNA"/>
</dbReference>
<dbReference type="AlphaFoldDB" id="A0A8G2FBY9"/>
<dbReference type="Proteomes" id="UP001568358">
    <property type="component" value="Unassembled WGS sequence"/>
</dbReference>
<dbReference type="EMBL" id="JBFSOO010000010">
    <property type="protein sequence ID" value="MEZ6854388.1"/>
    <property type="molecule type" value="Genomic_DNA"/>
</dbReference>
<dbReference type="GO" id="GO:0003700">
    <property type="term" value="F:DNA-binding transcription factor activity"/>
    <property type="evidence" value="ECO:0007669"/>
    <property type="project" value="InterPro"/>
</dbReference>
<reference evidence="6 7" key="1">
    <citation type="submission" date="2016-11" db="EMBL/GenBank/DDBJ databases">
        <authorList>
            <person name="Varghese N."/>
            <person name="Submissions S."/>
        </authorList>
    </citation>
    <scope>NUCLEOTIDE SEQUENCE [LARGE SCALE GENOMIC DNA]</scope>
    <source>
        <strain evidence="6 7">DSM 17919</strain>
    </source>
</reference>
<evidence type="ECO:0000313" key="8">
    <source>
        <dbReference type="Proteomes" id="UP001568358"/>
    </source>
</evidence>
<dbReference type="InterPro" id="IPR036390">
    <property type="entry name" value="WH_DNA-bd_sf"/>
</dbReference>
<dbReference type="InterPro" id="IPR000524">
    <property type="entry name" value="Tscrpt_reg_HTH_GntR"/>
</dbReference>
<keyword evidence="8" id="KW-1185">Reference proteome</keyword>
<organism evidence="6 7">
    <name type="scientific">Halodesulfovibrio aestuarii</name>
    <dbReference type="NCBI Taxonomy" id="126333"/>
    <lineage>
        <taxon>Bacteria</taxon>
        <taxon>Pseudomonadati</taxon>
        <taxon>Thermodesulfobacteriota</taxon>
        <taxon>Desulfovibrionia</taxon>
        <taxon>Desulfovibrionales</taxon>
        <taxon>Desulfovibrionaceae</taxon>
        <taxon>Halodesulfovibrio</taxon>
    </lineage>
</organism>
<dbReference type="SMART" id="SM00895">
    <property type="entry name" value="FCD"/>
    <property type="match status" value="1"/>
</dbReference>
<reference evidence="5 8" key="2">
    <citation type="submission" date="2024-07" db="EMBL/GenBank/DDBJ databases">
        <title>Active virus-host system and metabolic interactions in a Lokiarchaeon culture.</title>
        <authorList>
            <person name="Ponce Toledo R.I."/>
            <person name="Rodrigues Oliveira T."/>
            <person name="Schleper C."/>
        </authorList>
    </citation>
    <scope>NUCLEOTIDE SEQUENCE [LARGE SCALE GENOMIC DNA]</scope>
    <source>
        <strain evidence="5 8">B35</strain>
    </source>
</reference>
<dbReference type="RefSeq" id="WP_019999393.1">
    <property type="nucleotide sequence ID" value="NZ_CP192217.1"/>
</dbReference>
<evidence type="ECO:0000256" key="1">
    <source>
        <dbReference type="ARBA" id="ARBA00023015"/>
    </source>
</evidence>
<dbReference type="InterPro" id="IPR011711">
    <property type="entry name" value="GntR_C"/>
</dbReference>
<proteinExistence type="predicted"/>
<evidence type="ECO:0000313" key="7">
    <source>
        <dbReference type="Proteomes" id="UP000184001"/>
    </source>
</evidence>
<dbReference type="Pfam" id="PF07729">
    <property type="entry name" value="FCD"/>
    <property type="match status" value="1"/>
</dbReference>
<gene>
    <name evidence="5" type="ORF">AB2Z07_12765</name>
    <name evidence="6" type="ORF">SAMN05660830_02793</name>
</gene>
<dbReference type="Gene3D" id="1.10.10.10">
    <property type="entry name" value="Winged helix-like DNA-binding domain superfamily/Winged helix DNA-binding domain"/>
    <property type="match status" value="1"/>
</dbReference>
<dbReference type="Gene3D" id="1.20.120.530">
    <property type="entry name" value="GntR ligand-binding domain-like"/>
    <property type="match status" value="1"/>
</dbReference>
<evidence type="ECO:0000313" key="5">
    <source>
        <dbReference type="EMBL" id="MEZ6854388.1"/>
    </source>
</evidence>
<evidence type="ECO:0000256" key="2">
    <source>
        <dbReference type="ARBA" id="ARBA00023125"/>
    </source>
</evidence>
<dbReference type="GO" id="GO:0003677">
    <property type="term" value="F:DNA binding"/>
    <property type="evidence" value="ECO:0007669"/>
    <property type="project" value="UniProtKB-KW"/>
</dbReference>
<name>A0A8G2FBY9_9BACT</name>
<keyword evidence="2 6" id="KW-0238">DNA-binding</keyword>
<dbReference type="SUPFAM" id="SSF48008">
    <property type="entry name" value="GntR ligand-binding domain-like"/>
    <property type="match status" value="1"/>
</dbReference>